<evidence type="ECO:0000313" key="1">
    <source>
        <dbReference type="EMBL" id="CAD7235616.1"/>
    </source>
</evidence>
<dbReference type="EMBL" id="OB673776">
    <property type="protein sequence ID" value="CAD7235616.1"/>
    <property type="molecule type" value="Genomic_DNA"/>
</dbReference>
<dbReference type="SUPFAM" id="SSF56436">
    <property type="entry name" value="C-type lectin-like"/>
    <property type="match status" value="1"/>
</dbReference>
<feature type="non-terminal residue" evidence="1">
    <location>
        <position position="1"/>
    </location>
</feature>
<dbReference type="InterPro" id="IPR050111">
    <property type="entry name" value="C-type_lectin/snaclec_domain"/>
</dbReference>
<proteinExistence type="predicted"/>
<dbReference type="InterPro" id="IPR016186">
    <property type="entry name" value="C-type_lectin-like/link_sf"/>
</dbReference>
<reference evidence="1" key="1">
    <citation type="submission" date="2020-11" db="EMBL/GenBank/DDBJ databases">
        <authorList>
            <person name="Tran Van P."/>
        </authorList>
    </citation>
    <scope>NUCLEOTIDE SEQUENCE</scope>
</reference>
<dbReference type="PANTHER" id="PTHR22803">
    <property type="entry name" value="MANNOSE, PHOSPHOLIPASE, LECTIN RECEPTOR RELATED"/>
    <property type="match status" value="1"/>
</dbReference>
<dbReference type="InterPro" id="IPR016187">
    <property type="entry name" value="CTDL_fold"/>
</dbReference>
<dbReference type="Pfam" id="PF00059">
    <property type="entry name" value="Lectin_C"/>
    <property type="match status" value="1"/>
</dbReference>
<feature type="non-terminal residue" evidence="1">
    <location>
        <position position="144"/>
    </location>
</feature>
<dbReference type="Gene3D" id="3.10.100.10">
    <property type="entry name" value="Mannose-Binding Protein A, subunit A"/>
    <property type="match status" value="1"/>
</dbReference>
<name>A0A7R8ZV81_9CRUS</name>
<dbReference type="PROSITE" id="PS50041">
    <property type="entry name" value="C_TYPE_LECTIN_2"/>
    <property type="match status" value="1"/>
</dbReference>
<dbReference type="InterPro" id="IPR001304">
    <property type="entry name" value="C-type_lectin-like"/>
</dbReference>
<dbReference type="OrthoDB" id="6331336at2759"/>
<organism evidence="1">
    <name type="scientific">Cyprideis torosa</name>
    <dbReference type="NCBI Taxonomy" id="163714"/>
    <lineage>
        <taxon>Eukaryota</taxon>
        <taxon>Metazoa</taxon>
        <taxon>Ecdysozoa</taxon>
        <taxon>Arthropoda</taxon>
        <taxon>Crustacea</taxon>
        <taxon>Oligostraca</taxon>
        <taxon>Ostracoda</taxon>
        <taxon>Podocopa</taxon>
        <taxon>Podocopida</taxon>
        <taxon>Cytherocopina</taxon>
        <taxon>Cytheroidea</taxon>
        <taxon>Cytherideidae</taxon>
        <taxon>Cyprideis</taxon>
    </lineage>
</organism>
<dbReference type="AlphaFoldDB" id="A0A7R8ZV81"/>
<dbReference type="CDD" id="cd00037">
    <property type="entry name" value="CLECT"/>
    <property type="match status" value="1"/>
</dbReference>
<dbReference type="SMART" id="SM00034">
    <property type="entry name" value="CLECT"/>
    <property type="match status" value="1"/>
</dbReference>
<accession>A0A7R8ZV81</accession>
<gene>
    <name evidence="1" type="ORF">CTOB1V02_LOCUS13431</name>
</gene>
<sequence length="144" mass="16022">STTPETTTPGSVDCPPEFDPVGSSCYLLQHSERLNWNDAQAACASKASNGKLMELESQDELDRVLQYLTADSTDCSMWGGYPIWIGGREQRNTNSFSWFKSGLPVDVDYWYTDRPNLAGEYDAMVMGCVSECEALKGMRDTHDT</sequence>
<protein>
    <submittedName>
        <fullName evidence="1">Uncharacterized protein</fullName>
    </submittedName>
</protein>